<proteinExistence type="predicted"/>
<evidence type="ECO:0000313" key="2">
    <source>
        <dbReference type="Proteomes" id="UP000035462"/>
    </source>
</evidence>
<reference evidence="1 2" key="1">
    <citation type="submission" date="2014-01" db="EMBL/GenBank/DDBJ databases">
        <title>Development of a Comparative Genomic Fingerprinting Assay for High Resolution Genotyping of Arcobacter butzleri.</title>
        <authorList>
            <person name="Webb A.L."/>
            <person name="Inglis G.D."/>
            <person name="Kruczkiewicz P."/>
            <person name="Selinger L.B."/>
            <person name="Taboada E.N."/>
        </authorList>
    </citation>
    <scope>NUCLEOTIDE SEQUENCE [LARGE SCALE GENOMIC DNA]</scope>
    <source>
        <strain evidence="1 2">L352</strain>
    </source>
</reference>
<organism evidence="1 2">
    <name type="scientific">Aliarcobacter butzleri L352</name>
    <dbReference type="NCBI Taxonomy" id="1447260"/>
    <lineage>
        <taxon>Bacteria</taxon>
        <taxon>Pseudomonadati</taxon>
        <taxon>Campylobacterota</taxon>
        <taxon>Epsilonproteobacteria</taxon>
        <taxon>Campylobacterales</taxon>
        <taxon>Arcobacteraceae</taxon>
        <taxon>Aliarcobacter</taxon>
    </lineage>
</organism>
<accession>A0A837JDJ4</accession>
<dbReference type="EMBL" id="JAIT01000015">
    <property type="protein sequence ID" value="KLE06333.1"/>
    <property type="molecule type" value="Genomic_DNA"/>
</dbReference>
<comment type="caution">
    <text evidence="1">The sequence shown here is derived from an EMBL/GenBank/DDBJ whole genome shotgun (WGS) entry which is preliminary data.</text>
</comment>
<name>A0A837JDJ4_9BACT</name>
<dbReference type="AlphaFoldDB" id="A0A837JDJ4"/>
<dbReference type="RefSeq" id="WP_046994448.1">
    <property type="nucleotide sequence ID" value="NZ_JAIT01000015.1"/>
</dbReference>
<evidence type="ECO:0000313" key="1">
    <source>
        <dbReference type="EMBL" id="KLE06333.1"/>
    </source>
</evidence>
<sequence length="163" mass="18355">MKKSLLSLAAIVVLTLNISGCSSKQEIKVEKGVCPMLNIENTTKKQFDEAKGLIEGLQGTLPDIVTIYIDTLKHYNKVDNVDKYISKDGIREFSVTPIYGTLVALNYFATPTFNTTKESVKMYQKAYNDVLNTIDASNPNWCELESYKHVTDKYTNTKSIEKI</sequence>
<dbReference type="Proteomes" id="UP000035462">
    <property type="component" value="Unassembled WGS sequence"/>
</dbReference>
<gene>
    <name evidence="1" type="ORF">AF77_02385</name>
</gene>
<protein>
    <submittedName>
        <fullName evidence="1">Uncharacterized protein</fullName>
    </submittedName>
</protein>